<sequence length="80" mass="9370">MALMHGMRFVPSPIPLRYSMIYTATANSSGRMQYHKIKPDEYKERISRTEFIEVFNTADILAIRPIPQKSSPVFQLEFYI</sequence>
<dbReference type="AlphaFoldDB" id="A0A937K168"/>
<comment type="caution">
    <text evidence="1">The sequence shown here is derived from an EMBL/GenBank/DDBJ whole genome shotgun (WGS) entry which is preliminary data.</text>
</comment>
<reference evidence="1" key="1">
    <citation type="submission" date="2021-01" db="EMBL/GenBank/DDBJ databases">
        <title>Fulvivirga kasyanovii gen. nov., sp nov., a novel member of the phylum Bacteroidetes isolated from seawater in a mussel farm.</title>
        <authorList>
            <person name="Zhao L.-H."/>
            <person name="Wang Z.-J."/>
        </authorList>
    </citation>
    <scope>NUCLEOTIDE SEQUENCE</scope>
    <source>
        <strain evidence="1">2943</strain>
    </source>
</reference>
<protein>
    <submittedName>
        <fullName evidence="1">Uncharacterized protein</fullName>
    </submittedName>
</protein>
<dbReference type="RefSeq" id="WP_202244926.1">
    <property type="nucleotide sequence ID" value="NZ_JAESIY010000007.1"/>
</dbReference>
<keyword evidence="2" id="KW-1185">Reference proteome</keyword>
<dbReference type="Proteomes" id="UP000659388">
    <property type="component" value="Unassembled WGS sequence"/>
</dbReference>
<dbReference type="EMBL" id="JAESIY010000007">
    <property type="protein sequence ID" value="MBL3657131.1"/>
    <property type="molecule type" value="Genomic_DNA"/>
</dbReference>
<organism evidence="1 2">
    <name type="scientific">Fulvivirga sediminis</name>
    <dbReference type="NCBI Taxonomy" id="2803949"/>
    <lineage>
        <taxon>Bacteria</taxon>
        <taxon>Pseudomonadati</taxon>
        <taxon>Bacteroidota</taxon>
        <taxon>Cytophagia</taxon>
        <taxon>Cytophagales</taxon>
        <taxon>Fulvivirgaceae</taxon>
        <taxon>Fulvivirga</taxon>
    </lineage>
</organism>
<name>A0A937K168_9BACT</name>
<proteinExistence type="predicted"/>
<evidence type="ECO:0000313" key="2">
    <source>
        <dbReference type="Proteomes" id="UP000659388"/>
    </source>
</evidence>
<evidence type="ECO:0000313" key="1">
    <source>
        <dbReference type="EMBL" id="MBL3657131.1"/>
    </source>
</evidence>
<accession>A0A937K168</accession>
<gene>
    <name evidence="1" type="ORF">JL102_13370</name>
</gene>